<gene>
    <name evidence="2" type="ORF">JCM31447_00760</name>
</gene>
<dbReference type="InterPro" id="IPR002575">
    <property type="entry name" value="Aminoglycoside_PTrfase"/>
</dbReference>
<dbReference type="Gene3D" id="3.90.1200.10">
    <property type="match status" value="1"/>
</dbReference>
<dbReference type="KEGG" id="sbf:JCM31447_00760"/>
<organism evidence="2 3">
    <name type="scientific">Fluviispira sanaruensis</name>
    <dbReference type="NCBI Taxonomy" id="2493639"/>
    <lineage>
        <taxon>Bacteria</taxon>
        <taxon>Pseudomonadati</taxon>
        <taxon>Bdellovibrionota</taxon>
        <taxon>Oligoflexia</taxon>
        <taxon>Silvanigrellales</taxon>
        <taxon>Silvanigrellaceae</taxon>
        <taxon>Fluviispira</taxon>
    </lineage>
</organism>
<dbReference type="AlphaFoldDB" id="A0A4P2VK96"/>
<sequence>MMTFDAKGMIMNGILSIDMESDQLMLRIHDFKIINSDQAISSQEPILILIAGDASDRKFFRLLNDPKSLICMQFPKWEGGYGGDPISWIGMHNALNKMELPIPKIVEIDETNACIWTEDLGDNFLSSALKEEMLDINNPKCAQAIQYYKDSLSLLLKAQYPIVKIDHPAIQRYFDFEKLYYELNFFVTHFLNGFMQLNITEDNDCYSGIFEDMKLLSNRLDNFEKVLCHRDYHVRNIMIKDDKIYWIDFQDARMGPHSYDVVSLVRDSYVKITWETRKELFAYYLAELNKSRKKYNKKIISESDFNLEILLMGLQRNIKAIGSFGYLATKKGKSNYLKYVKQTLEILNSELAQIHEETNLKMMLPHLFKLIENLYKGEFSEKLDNLIQTQFTDGNDARKN</sequence>
<dbReference type="Gene3D" id="3.30.200.20">
    <property type="entry name" value="Phosphorylase Kinase, domain 1"/>
    <property type="match status" value="1"/>
</dbReference>
<keyword evidence="3" id="KW-1185">Reference proteome</keyword>
<dbReference type="EMBL" id="AP019368">
    <property type="protein sequence ID" value="BBH51659.1"/>
    <property type="molecule type" value="Genomic_DNA"/>
</dbReference>
<proteinExistence type="predicted"/>
<evidence type="ECO:0000313" key="2">
    <source>
        <dbReference type="EMBL" id="BBH51659.1"/>
    </source>
</evidence>
<evidence type="ECO:0000313" key="3">
    <source>
        <dbReference type="Proteomes" id="UP000291236"/>
    </source>
</evidence>
<name>A0A4P2VK96_FLUSA</name>
<protein>
    <recommendedName>
        <fullName evidence="1">Aminoglycoside phosphotransferase domain-containing protein</fullName>
    </recommendedName>
</protein>
<dbReference type="OrthoDB" id="5288978at2"/>
<feature type="domain" description="Aminoglycoside phosphotransferase" evidence="1">
    <location>
        <begin position="215"/>
        <end position="285"/>
    </location>
</feature>
<evidence type="ECO:0000259" key="1">
    <source>
        <dbReference type="Pfam" id="PF01636"/>
    </source>
</evidence>
<dbReference type="Proteomes" id="UP000291236">
    <property type="component" value="Chromosome"/>
</dbReference>
<dbReference type="Pfam" id="PF01636">
    <property type="entry name" value="APH"/>
    <property type="match status" value="1"/>
</dbReference>
<dbReference type="SUPFAM" id="SSF56112">
    <property type="entry name" value="Protein kinase-like (PK-like)"/>
    <property type="match status" value="1"/>
</dbReference>
<reference evidence="2 3" key="1">
    <citation type="submission" date="2018-12" db="EMBL/GenBank/DDBJ databases">
        <title>Rubrispira sanarue gen. nov., sp., nov., a member of the order Silvanigrellales, isolated from a brackish lake in Hamamatsu Japan.</title>
        <authorList>
            <person name="Maejima Y."/>
            <person name="Iino T."/>
            <person name="Muraguchi Y."/>
            <person name="Fukuda K."/>
            <person name="Nojiri H."/>
            <person name="Ohkuma M."/>
            <person name="Moriuchi R."/>
            <person name="Dohra H."/>
            <person name="Kimbara K."/>
            <person name="Shintani M."/>
        </authorList>
    </citation>
    <scope>NUCLEOTIDE SEQUENCE [LARGE SCALE GENOMIC DNA]</scope>
    <source>
        <strain evidence="2 3">RF1110005</strain>
    </source>
</reference>
<accession>A0A4P2VK96</accession>
<dbReference type="InterPro" id="IPR011009">
    <property type="entry name" value="Kinase-like_dom_sf"/>
</dbReference>